<reference evidence="1" key="1">
    <citation type="submission" date="2019-02" db="EMBL/GenBank/DDBJ databases">
        <authorList>
            <person name="Gruber-Vodicka R. H."/>
            <person name="Seah K. B. B."/>
        </authorList>
    </citation>
    <scope>NUCLEOTIDE SEQUENCE</scope>
    <source>
        <strain evidence="1">BECK_BY7</strain>
    </source>
</reference>
<organism evidence="1">
    <name type="scientific">Candidatus Kentrum sp. LFY</name>
    <dbReference type="NCBI Taxonomy" id="2126342"/>
    <lineage>
        <taxon>Bacteria</taxon>
        <taxon>Pseudomonadati</taxon>
        <taxon>Pseudomonadota</taxon>
        <taxon>Gammaproteobacteria</taxon>
        <taxon>Candidatus Kentrum</taxon>
    </lineage>
</organism>
<accession>A0A450WI41</accession>
<dbReference type="AlphaFoldDB" id="A0A450WI41"/>
<protein>
    <submittedName>
        <fullName evidence="1">Phage major capsid protein, P2 family</fullName>
    </submittedName>
</protein>
<dbReference type="InterPro" id="IPR006441">
    <property type="entry name" value="Phage_P2_GpN"/>
</dbReference>
<proteinExistence type="predicted"/>
<gene>
    <name evidence="1" type="ORF">BECKLFY1418C_GA0070996_102526</name>
</gene>
<sequence>MGSYTLSPEGRQAYDKFSAALHRAVGVPRGHEFAVDPSVVQTLYEKIEEDGNPFLKRINSGVLVTELKGEKIGMSLTGPVTSRTDTNQDGVERKARHLVNLDGLPFELFKQNMDFAIKYSRIDAWKRFKNFREMYNKLVRKGIGNDRLRIGWNGTSVGATTDPVTTPDLSDVNIGWLKLIERDAISQRDDTAFEIGGTGGPANLDVLVHEMKDLLHPNYRDDPDLVVMISRNILSTEEAAYHTAQGRRPTEKEKLMGNVLTSTYGKLPSDVPPFFPDGHIMITPYANLSVYTQEDSWRRKLEDNPKKDQYEDFNSANIGYVVEDYQAVALLTNVSHSG</sequence>
<evidence type="ECO:0000313" key="1">
    <source>
        <dbReference type="EMBL" id="VFK16693.1"/>
    </source>
</evidence>
<dbReference type="Pfam" id="PF05125">
    <property type="entry name" value="Phage_cap_P2"/>
    <property type="match status" value="1"/>
</dbReference>
<dbReference type="EMBL" id="CAADFN010000025">
    <property type="protein sequence ID" value="VFK16693.1"/>
    <property type="molecule type" value="Genomic_DNA"/>
</dbReference>
<name>A0A450WI41_9GAMM</name>